<gene>
    <name evidence="1" type="ORF">AK88_00049</name>
</gene>
<evidence type="ECO:0000313" key="1">
    <source>
        <dbReference type="EMBL" id="KJP90201.1"/>
    </source>
</evidence>
<name>A0A0D9QUD2_PLAFR</name>
<proteinExistence type="predicted"/>
<dbReference type="Proteomes" id="UP000054561">
    <property type="component" value="Unassembled WGS sequence"/>
</dbReference>
<organism evidence="1 2">
    <name type="scientific">Plasmodium fragile</name>
    <dbReference type="NCBI Taxonomy" id="5857"/>
    <lineage>
        <taxon>Eukaryota</taxon>
        <taxon>Sar</taxon>
        <taxon>Alveolata</taxon>
        <taxon>Apicomplexa</taxon>
        <taxon>Aconoidasida</taxon>
        <taxon>Haemosporida</taxon>
        <taxon>Plasmodiidae</taxon>
        <taxon>Plasmodium</taxon>
        <taxon>Plasmodium (Plasmodium)</taxon>
    </lineage>
</organism>
<reference evidence="1 2" key="1">
    <citation type="submission" date="2014-03" db="EMBL/GenBank/DDBJ databases">
        <title>The Genome Sequence of Plasmodium fragile nilgiri.</title>
        <authorList>
            <consortium name="The Broad Institute Genomics Platform"/>
            <consortium name="The Broad Institute Genome Sequencing Center for Infectious Disease"/>
            <person name="Neafsey D."/>
            <person name="Duraisingh M."/>
            <person name="Young S.K."/>
            <person name="Zeng Q."/>
            <person name="Gargeya S."/>
            <person name="Abouelleil A."/>
            <person name="Alvarado L."/>
            <person name="Chapman S.B."/>
            <person name="Gainer-Dewar J."/>
            <person name="Goldberg J."/>
            <person name="Griggs A."/>
            <person name="Gujja S."/>
            <person name="Hansen M."/>
            <person name="Howarth C."/>
            <person name="Imamovic A."/>
            <person name="Larimer J."/>
            <person name="Pearson M."/>
            <person name="Poon T.W."/>
            <person name="Priest M."/>
            <person name="Roberts A."/>
            <person name="Saif S."/>
            <person name="Shea T."/>
            <person name="Sykes S."/>
            <person name="Wortman J."/>
            <person name="Nusbaum C."/>
            <person name="Birren B."/>
        </authorList>
    </citation>
    <scope>NUCLEOTIDE SEQUENCE [LARGE SCALE GENOMIC DNA]</scope>
    <source>
        <strain evidence="2">nilgiri</strain>
    </source>
</reference>
<dbReference type="OMA" id="VKYNYCL"/>
<protein>
    <submittedName>
        <fullName evidence="1">Uncharacterized protein</fullName>
    </submittedName>
</protein>
<dbReference type="VEuPathDB" id="PlasmoDB:AK88_00049"/>
<dbReference type="EMBL" id="KQ001645">
    <property type="protein sequence ID" value="KJP90201.1"/>
    <property type="molecule type" value="Genomic_DNA"/>
</dbReference>
<keyword evidence="2" id="KW-1185">Reference proteome</keyword>
<evidence type="ECO:0000313" key="2">
    <source>
        <dbReference type="Proteomes" id="UP000054561"/>
    </source>
</evidence>
<accession>A0A0D9QUD2</accession>
<dbReference type="RefSeq" id="XP_012333123.1">
    <property type="nucleotide sequence ID" value="XM_012477700.1"/>
</dbReference>
<dbReference type="OrthoDB" id="370914at2759"/>
<sequence length="965" mass="110409">MPSQHRLTANNITLLLQHYSVHNCHNEHVVQVIRSHVKHNVDSFSLIRLCVYVNYFINLKVKGEDKSFNYVITNSIIKKIKNDEFVDPYGLCLIAKFVLRERIKNGDLLSLLVSLVRSKLDATSSPFDVYNLVISLLTIQSEGLLRGGGGDVTTQGNTQDATHKVAYPPDGVTQLNEQNVHTLLHLYLKAEKVKNEELILIINTLSSMDRTAFFYHMNLTHDQRVQLYEALLRRVNFEERFNGKVLALCLFNLQRMIKLGEISQAFFSFTVMNLGAAFREATTATKLHARKNMQLVPNGVEAPTGGASYATGAAKAADATSGVPRFRTHFNLQEIGMVLQFYDALVGVSQGKRGNTGKLYEPSVHLLKESLLFYAQASYEKKVKMNTLDFCTLLKGFSTVFKNTFLDRNILPLFQNFLKFNEKRIKINELQIIIKYILEKKKKLDFFLVLCGSRKCSIFDHLQSVLLRSVLSESPKWWNKERVEACIMCFYYMSFLNFNPNTYLVVNQFVMDLVTSSSAVAFVPYVLMSKFNYHALEVRGGEAATAAQPVSAAAAVTTSTGDDQLGQKKQVTNDLDKMDKLYQLINIHFEKYKTFFVLNCIYALTKFLKDNRRTSGFPPFSNFLLPELFNKLSDRLFMHNGLGQQTEGNHIPTHYDYFINYVKYNYCLLFLCHYIDLSIFLQRVPLGVEFPFAFYTPFNAYLTAEFLSDYERFVRRGHFAIPRGSSEEKNEGTGPVASNTSPALTREVMKSRWTKIHMEKKKMLKNVTKYANAYCNVMSVHDLIHLIKTFKVVASLISSGDLSTLHTCISKFILNRNVKTSTSFELLTELIKFMYHFELQNGEVFVECHDTIVDILICTFRIVFKNLPDRADNNYLGMLQFSLLYVSHFVRGANLIFNSLSLTDLKRADYLTSVSPMNLDKYPQSSCTFQLQILKVLKGVVKNERRLLNEYRVGDTPYTVDILIT</sequence>
<dbReference type="GeneID" id="24265363"/>
<dbReference type="AlphaFoldDB" id="A0A0D9QUD2"/>